<dbReference type="InterPro" id="IPR052527">
    <property type="entry name" value="Metal_cation-efflux_comp"/>
</dbReference>
<name>A0A2M7G1C8_9BACT</name>
<evidence type="ECO:0000256" key="3">
    <source>
        <dbReference type="ARBA" id="ARBA00022989"/>
    </source>
</evidence>
<keyword evidence="4 5" id="KW-0472">Membrane</keyword>
<evidence type="ECO:0000256" key="4">
    <source>
        <dbReference type="ARBA" id="ARBA00023136"/>
    </source>
</evidence>
<dbReference type="InterPro" id="IPR007269">
    <property type="entry name" value="ICMT_MeTrfase"/>
</dbReference>
<organism evidence="6 7">
    <name type="scientific">bacterium (Candidatus Blackallbacteria) CG17_big_fil_post_rev_8_21_14_2_50_48_46</name>
    <dbReference type="NCBI Taxonomy" id="2014261"/>
    <lineage>
        <taxon>Bacteria</taxon>
        <taxon>Candidatus Blackallbacteria</taxon>
    </lineage>
</organism>
<reference evidence="6 7" key="1">
    <citation type="submission" date="2017-09" db="EMBL/GenBank/DDBJ databases">
        <title>Depth-based differentiation of microbial function through sediment-hosted aquifers and enrichment of novel symbionts in the deep terrestrial subsurface.</title>
        <authorList>
            <person name="Probst A.J."/>
            <person name="Ladd B."/>
            <person name="Jarett J.K."/>
            <person name="Geller-Mcgrath D.E."/>
            <person name="Sieber C.M."/>
            <person name="Emerson J.B."/>
            <person name="Anantharaman K."/>
            <person name="Thomas B.C."/>
            <person name="Malmstrom R."/>
            <person name="Stieglmeier M."/>
            <person name="Klingl A."/>
            <person name="Woyke T."/>
            <person name="Ryan C.M."/>
            <person name="Banfield J.F."/>
        </authorList>
    </citation>
    <scope>NUCLEOTIDE SEQUENCE [LARGE SCALE GENOMIC DNA]</scope>
    <source>
        <strain evidence="6">CG17_big_fil_post_rev_8_21_14_2_50_48_46</strain>
    </source>
</reference>
<keyword evidence="6" id="KW-0808">Transferase</keyword>
<sequence length="242" mass="27690">MENNNSRRENDAQHVPFVDWLKITFVYCLVPVALFISAGDFQWVNAWIFSIAIVIAGVGGRIWAEKKHPGIVEERLSSIKIDKSNIKVWDKILAPLMAFSIGFPLPIIAGLDHRFMWSPIFSFWLSLMGFIFIISGYLFAVWALAENKFFSTVVRIQSERGHSVCDSGPYRMVRHPGYAGNVFALFGIVLFLNSIWALIPTLFALMITIMRTEKEDQTLKEELPGYADYAQRVHYKLFIGIY</sequence>
<dbReference type="Pfam" id="PF04140">
    <property type="entry name" value="ICMT"/>
    <property type="match status" value="1"/>
</dbReference>
<dbReference type="Gene3D" id="1.20.120.1630">
    <property type="match status" value="1"/>
</dbReference>
<keyword evidence="3 5" id="KW-1133">Transmembrane helix</keyword>
<evidence type="ECO:0000256" key="1">
    <source>
        <dbReference type="ARBA" id="ARBA00004141"/>
    </source>
</evidence>
<evidence type="ECO:0000256" key="2">
    <source>
        <dbReference type="ARBA" id="ARBA00022692"/>
    </source>
</evidence>
<keyword evidence="6" id="KW-0489">Methyltransferase</keyword>
<dbReference type="GO" id="GO:0004671">
    <property type="term" value="F:protein C-terminal S-isoprenylcysteine carboxyl O-methyltransferase activity"/>
    <property type="evidence" value="ECO:0007669"/>
    <property type="project" value="InterPro"/>
</dbReference>
<feature type="transmembrane region" description="Helical" evidence="5">
    <location>
        <begin position="92"/>
        <end position="111"/>
    </location>
</feature>
<dbReference type="Proteomes" id="UP000231019">
    <property type="component" value="Unassembled WGS sequence"/>
</dbReference>
<dbReference type="GO" id="GO:0016020">
    <property type="term" value="C:membrane"/>
    <property type="evidence" value="ECO:0007669"/>
    <property type="project" value="UniProtKB-SubCell"/>
</dbReference>
<proteinExistence type="predicted"/>
<feature type="transmembrane region" description="Helical" evidence="5">
    <location>
        <begin position="123"/>
        <end position="145"/>
    </location>
</feature>
<dbReference type="GO" id="GO:0032259">
    <property type="term" value="P:methylation"/>
    <property type="evidence" value="ECO:0007669"/>
    <property type="project" value="UniProtKB-KW"/>
</dbReference>
<dbReference type="EMBL" id="PFFQ01000052">
    <property type="protein sequence ID" value="PIW15522.1"/>
    <property type="molecule type" value="Genomic_DNA"/>
</dbReference>
<feature type="transmembrane region" description="Helical" evidence="5">
    <location>
        <begin position="182"/>
        <end position="210"/>
    </location>
</feature>
<dbReference type="PANTHER" id="PTHR43847">
    <property type="entry name" value="BLL3993 PROTEIN"/>
    <property type="match status" value="1"/>
</dbReference>
<evidence type="ECO:0000313" key="6">
    <source>
        <dbReference type="EMBL" id="PIW15522.1"/>
    </source>
</evidence>
<evidence type="ECO:0000256" key="5">
    <source>
        <dbReference type="SAM" id="Phobius"/>
    </source>
</evidence>
<comment type="subcellular location">
    <subcellularLocation>
        <location evidence="1">Membrane</location>
        <topology evidence="1">Multi-pass membrane protein</topology>
    </subcellularLocation>
</comment>
<protein>
    <submittedName>
        <fullName evidence="6">Isoprenylcysteine carboxyl methyltransferase</fullName>
    </submittedName>
</protein>
<feature type="transmembrane region" description="Helical" evidence="5">
    <location>
        <begin position="46"/>
        <end position="64"/>
    </location>
</feature>
<dbReference type="AlphaFoldDB" id="A0A2M7G1C8"/>
<accession>A0A2M7G1C8</accession>
<evidence type="ECO:0000313" key="7">
    <source>
        <dbReference type="Proteomes" id="UP000231019"/>
    </source>
</evidence>
<gene>
    <name evidence="6" type="ORF">COW36_17115</name>
</gene>
<feature type="transmembrane region" description="Helical" evidence="5">
    <location>
        <begin position="20"/>
        <end position="39"/>
    </location>
</feature>
<keyword evidence="2 5" id="KW-0812">Transmembrane</keyword>
<comment type="caution">
    <text evidence="6">The sequence shown here is derived from an EMBL/GenBank/DDBJ whole genome shotgun (WGS) entry which is preliminary data.</text>
</comment>
<dbReference type="PANTHER" id="PTHR43847:SF1">
    <property type="entry name" value="BLL3993 PROTEIN"/>
    <property type="match status" value="1"/>
</dbReference>